<feature type="domain" description="ASCH" evidence="1">
    <location>
        <begin position="5"/>
        <end position="100"/>
    </location>
</feature>
<organism evidence="2 3">
    <name type="scientific">Rhizobium hidalgonense</name>
    <dbReference type="NCBI Taxonomy" id="1538159"/>
    <lineage>
        <taxon>Bacteria</taxon>
        <taxon>Pseudomonadati</taxon>
        <taxon>Pseudomonadota</taxon>
        <taxon>Alphaproteobacteria</taxon>
        <taxon>Hyphomicrobiales</taxon>
        <taxon>Rhizobiaceae</taxon>
        <taxon>Rhizobium/Agrobacterium group</taxon>
        <taxon>Rhizobium</taxon>
    </lineage>
</organism>
<dbReference type="Pfam" id="PF04266">
    <property type="entry name" value="ASCH"/>
    <property type="match status" value="1"/>
</dbReference>
<dbReference type="PANTHER" id="PTHR42250:SF1">
    <property type="entry name" value="ASCH DOMAIN-CONTAINING PROTEIN"/>
    <property type="match status" value="1"/>
</dbReference>
<sequence length="101" mass="11618">MTQEIGLAEQFIPLINAGVKTATVRMGRRRYEIGPAELVTRKTRIPIMIEHVSFRQFSELTEQDAKLDGFAHRDELLQTLQTFYPSIELSSPVTIVRFIRV</sequence>
<evidence type="ECO:0000313" key="2">
    <source>
        <dbReference type="EMBL" id="MDR9772741.1"/>
    </source>
</evidence>
<proteinExistence type="predicted"/>
<dbReference type="Proteomes" id="UP001268610">
    <property type="component" value="Unassembled WGS sequence"/>
</dbReference>
<protein>
    <submittedName>
        <fullName evidence="2">ASCH domain-containing protein</fullName>
    </submittedName>
</protein>
<dbReference type="RefSeq" id="WP_310856876.1">
    <property type="nucleotide sequence ID" value="NZ_JAVLSD010000007.1"/>
</dbReference>
<accession>A0AAJ2LL16</accession>
<evidence type="ECO:0000259" key="1">
    <source>
        <dbReference type="SMART" id="SM01022"/>
    </source>
</evidence>
<dbReference type="AlphaFoldDB" id="A0AAJ2LL16"/>
<dbReference type="PANTHER" id="PTHR42250">
    <property type="entry name" value="ASCH DOMAIN-CONTAINING PROTEIN"/>
    <property type="match status" value="1"/>
</dbReference>
<dbReference type="Gene3D" id="2.30.130.30">
    <property type="entry name" value="Hypothetical protein"/>
    <property type="match status" value="1"/>
</dbReference>
<dbReference type="SMART" id="SM01022">
    <property type="entry name" value="ASCH"/>
    <property type="match status" value="1"/>
</dbReference>
<dbReference type="EMBL" id="JAVLSF010000004">
    <property type="protein sequence ID" value="MDR9772741.1"/>
    <property type="molecule type" value="Genomic_DNA"/>
</dbReference>
<dbReference type="InterPro" id="IPR007374">
    <property type="entry name" value="ASCH_domain"/>
</dbReference>
<gene>
    <name evidence="2" type="ORF">RJJ65_08735</name>
</gene>
<comment type="caution">
    <text evidence="2">The sequence shown here is derived from an EMBL/GenBank/DDBJ whole genome shotgun (WGS) entry which is preliminary data.</text>
</comment>
<reference evidence="2" key="1">
    <citation type="submission" date="2023-04" db="EMBL/GenBank/DDBJ databases">
        <title>Genomic characterization of faba bean (Vicia faba) microsymbionts in Mexican soils.</title>
        <authorList>
            <person name="Rivera Orduna F.N."/>
            <person name="Guevara-Luna J."/>
            <person name="Yan J."/>
            <person name="Arroyo-Herrera I."/>
            <person name="Li Y."/>
            <person name="Vasquez-Murrieta M.S."/>
            <person name="Wang E.T."/>
        </authorList>
    </citation>
    <scope>NUCLEOTIDE SEQUENCE</scope>
    <source>
        <strain evidence="2">CH26</strain>
    </source>
</reference>
<evidence type="ECO:0000313" key="3">
    <source>
        <dbReference type="Proteomes" id="UP001268610"/>
    </source>
</evidence>
<name>A0AAJ2LL16_9HYPH</name>
<dbReference type="InterPro" id="IPR015947">
    <property type="entry name" value="PUA-like_sf"/>
</dbReference>
<dbReference type="SUPFAM" id="SSF88697">
    <property type="entry name" value="PUA domain-like"/>
    <property type="match status" value="1"/>
</dbReference>